<comment type="caution">
    <text evidence="1">The sequence shown here is derived from an EMBL/GenBank/DDBJ whole genome shotgun (WGS) entry which is preliminary data.</text>
</comment>
<reference evidence="1 2" key="1">
    <citation type="submission" date="2019-04" db="EMBL/GenBank/DDBJ databases">
        <title>Pedobacter sp. AR-3-17 sp. nov., isolated from Arctic soil.</title>
        <authorList>
            <person name="Dahal R.H."/>
            <person name="Kim D.-U."/>
        </authorList>
    </citation>
    <scope>NUCLEOTIDE SEQUENCE [LARGE SCALE GENOMIC DNA]</scope>
    <source>
        <strain evidence="1 2">AR-3-17</strain>
    </source>
</reference>
<organism evidence="1 2">
    <name type="scientific">Pedobacter cryophilus</name>
    <dbReference type="NCBI Taxonomy" id="2571271"/>
    <lineage>
        <taxon>Bacteria</taxon>
        <taxon>Pseudomonadati</taxon>
        <taxon>Bacteroidota</taxon>
        <taxon>Sphingobacteriia</taxon>
        <taxon>Sphingobacteriales</taxon>
        <taxon>Sphingobacteriaceae</taxon>
        <taxon>Pedobacter</taxon>
    </lineage>
</organism>
<proteinExistence type="predicted"/>
<evidence type="ECO:0000313" key="1">
    <source>
        <dbReference type="EMBL" id="TKB97957.1"/>
    </source>
</evidence>
<evidence type="ECO:0008006" key="3">
    <source>
        <dbReference type="Google" id="ProtNLM"/>
    </source>
</evidence>
<gene>
    <name evidence="1" type="ORF">FA046_10630</name>
</gene>
<evidence type="ECO:0000313" key="2">
    <source>
        <dbReference type="Proteomes" id="UP000308181"/>
    </source>
</evidence>
<sequence length="167" mass="18254">MILVLYNFCHAQAQLGNSFTPTSINYPRITGYVGIIHPLVNITKDGTTANFNNSYTVGMPTGINIIKSAKIGFSIEVTPFIRVENGISKMNNLLFHPGVLMPLGNGFTLVGRAAFETSGRFGFTPILNKVVKKNKNSNYFIAIPLPVRFGNDRPSSFTAAFQFGIGF</sequence>
<dbReference type="OrthoDB" id="662468at2"/>
<dbReference type="Proteomes" id="UP000308181">
    <property type="component" value="Unassembled WGS sequence"/>
</dbReference>
<protein>
    <recommendedName>
        <fullName evidence="3">Outer membrane protein beta-barrel domain-containing protein</fullName>
    </recommendedName>
</protein>
<accession>A0A4V6WMW8</accession>
<dbReference type="EMBL" id="SWBP01000003">
    <property type="protein sequence ID" value="TKB97957.1"/>
    <property type="molecule type" value="Genomic_DNA"/>
</dbReference>
<dbReference type="AlphaFoldDB" id="A0A4V6WMW8"/>
<keyword evidence="2" id="KW-1185">Reference proteome</keyword>
<name>A0A4V6WMW8_9SPHI</name>